<feature type="transmembrane region" description="Helical" evidence="1">
    <location>
        <begin position="155"/>
        <end position="173"/>
    </location>
</feature>
<accession>A0A9X1XLG9</accession>
<keyword evidence="1" id="KW-0472">Membrane</keyword>
<keyword evidence="1" id="KW-0812">Transmembrane</keyword>
<dbReference type="RefSeq" id="WP_248010000.1">
    <property type="nucleotide sequence ID" value="NZ_JAJHVV010000011.1"/>
</dbReference>
<feature type="transmembrane region" description="Helical" evidence="1">
    <location>
        <begin position="125"/>
        <end position="148"/>
    </location>
</feature>
<comment type="caution">
    <text evidence="2">The sequence shown here is derived from an EMBL/GenBank/DDBJ whole genome shotgun (WGS) entry which is preliminary data.</text>
</comment>
<feature type="transmembrane region" description="Helical" evidence="1">
    <location>
        <begin position="93"/>
        <end position="113"/>
    </location>
</feature>
<dbReference type="Proteomes" id="UP001139559">
    <property type="component" value="Unassembled WGS sequence"/>
</dbReference>
<dbReference type="InterPro" id="IPR007404">
    <property type="entry name" value="YdjM-like"/>
</dbReference>
<feature type="transmembrane region" description="Helical" evidence="1">
    <location>
        <begin position="63"/>
        <end position="81"/>
    </location>
</feature>
<evidence type="ECO:0000313" key="2">
    <source>
        <dbReference type="EMBL" id="MCK6264916.1"/>
    </source>
</evidence>
<proteinExistence type="predicted"/>
<organism evidence="2 3">
    <name type="scientific">Vibrio amylolyticus</name>
    <dbReference type="NCBI Taxonomy" id="2847292"/>
    <lineage>
        <taxon>Bacteria</taxon>
        <taxon>Pseudomonadati</taxon>
        <taxon>Pseudomonadota</taxon>
        <taxon>Gammaproteobacteria</taxon>
        <taxon>Vibrionales</taxon>
        <taxon>Vibrionaceae</taxon>
        <taxon>Vibrio</taxon>
    </lineage>
</organism>
<sequence>MDPITQGVLGASLSQSVSKRKNLVIAGFFGLVAGMIPDLDVFIRSQSDPLLFLEYHRQFSHSLFFIPLGSFICALVLHQLFGKQRGLSFRRSWLYCALGYGTHGILDACTSYGTQLLWPISDKRYAWNTISVIDPVFSLPIIAMVVFSMIKRNRWVARLAILWSVTYLGVGAIQKERAETVGWELAKERQHLPIQLEAKPSFANILLWKVIYETNDHYHVDAVRLGTSVKTFPGESIAKLNTERDFPWLNVRSQQANDIERFRRFSRGFLAQDPIDEFRIIDVRYSILPNQFKALWSIQLDPLATAETHAEYTEHRDNSLVSRETFIGMLFHGRGPSP</sequence>
<dbReference type="EMBL" id="JAJHVV010000011">
    <property type="protein sequence ID" value="MCK6264916.1"/>
    <property type="molecule type" value="Genomic_DNA"/>
</dbReference>
<name>A0A9X1XLG9_9VIBR</name>
<dbReference type="PANTHER" id="PTHR40031:SF1">
    <property type="entry name" value="MEMBRANE-BOUND METAL-DEPENDENT HYDROLASE"/>
    <property type="match status" value="1"/>
</dbReference>
<dbReference type="PANTHER" id="PTHR40031">
    <property type="entry name" value="HYPOTHETICAL MEMBRANE SPANNING PROTEIN"/>
    <property type="match status" value="1"/>
</dbReference>
<reference evidence="2" key="1">
    <citation type="submission" date="2021-11" db="EMBL/GenBank/DDBJ databases">
        <title>Vibrio ZSDE26 sp. nov. and Vibrio ZSDZ34 sp. nov., isolated from coastal seawater in Qingdao.</title>
        <authorList>
            <person name="Zhang P."/>
        </authorList>
    </citation>
    <scope>NUCLEOTIDE SEQUENCE</scope>
    <source>
        <strain evidence="2">ZSDE26</strain>
    </source>
</reference>
<feature type="transmembrane region" description="Helical" evidence="1">
    <location>
        <begin position="23"/>
        <end position="43"/>
    </location>
</feature>
<keyword evidence="3" id="KW-1185">Reference proteome</keyword>
<evidence type="ECO:0000313" key="3">
    <source>
        <dbReference type="Proteomes" id="UP001139559"/>
    </source>
</evidence>
<keyword evidence="1" id="KW-1133">Transmembrane helix</keyword>
<gene>
    <name evidence="2" type="ORF">KP803_16680</name>
</gene>
<dbReference type="GO" id="GO:0016787">
    <property type="term" value="F:hydrolase activity"/>
    <property type="evidence" value="ECO:0007669"/>
    <property type="project" value="UniProtKB-KW"/>
</dbReference>
<dbReference type="Pfam" id="PF04307">
    <property type="entry name" value="YdjM"/>
    <property type="match status" value="1"/>
</dbReference>
<evidence type="ECO:0000256" key="1">
    <source>
        <dbReference type="SAM" id="Phobius"/>
    </source>
</evidence>
<dbReference type="AlphaFoldDB" id="A0A9X1XLG9"/>
<dbReference type="InterPro" id="IPR053170">
    <property type="entry name" value="Transcription_regulator"/>
</dbReference>
<keyword evidence="2" id="KW-0378">Hydrolase</keyword>
<protein>
    <submittedName>
        <fullName evidence="2">Metal-dependent hydrolase</fullName>
    </submittedName>
</protein>